<dbReference type="Pfam" id="PF01202">
    <property type="entry name" value="SKI"/>
    <property type="match status" value="1"/>
</dbReference>
<dbReference type="PANTHER" id="PTHR37816:SF1">
    <property type="entry name" value="TOXIN"/>
    <property type="match status" value="1"/>
</dbReference>
<keyword evidence="2" id="KW-1185">Reference proteome</keyword>
<reference evidence="1" key="1">
    <citation type="submission" date="2022-12" db="EMBL/GenBank/DDBJ databases">
        <title>Complete genome sequence of an Australian strain of Rouxiella badensis DAR84756 and resolution of the R. badensis DSM100043 and R. chamberiensis DSM28324 genomes.</title>
        <authorList>
            <person name="Paul S."/>
            <person name="Anderson P.J."/>
            <person name="Maynard G."/>
            <person name="Dyall-Smith M."/>
            <person name="Kudinha T."/>
        </authorList>
    </citation>
    <scope>NUCLEOTIDE SEQUENCE</scope>
    <source>
        <strain evidence="1">DSM 28324</strain>
    </source>
</reference>
<evidence type="ECO:0000313" key="2">
    <source>
        <dbReference type="Proteomes" id="UP001164712"/>
    </source>
</evidence>
<dbReference type="InterPro" id="IPR027417">
    <property type="entry name" value="P-loop_NTPase"/>
</dbReference>
<dbReference type="PANTHER" id="PTHR37816">
    <property type="entry name" value="YALI0E33011P"/>
    <property type="match status" value="1"/>
</dbReference>
<dbReference type="Proteomes" id="UP001164712">
    <property type="component" value="Chromosome"/>
</dbReference>
<gene>
    <name evidence="1" type="ORF">O1V66_03570</name>
</gene>
<dbReference type="RefSeq" id="WP_269128101.1">
    <property type="nucleotide sequence ID" value="NZ_CP114058.1"/>
</dbReference>
<dbReference type="InterPro" id="IPR031322">
    <property type="entry name" value="Shikimate/glucono_kinase"/>
</dbReference>
<dbReference type="EMBL" id="CP114058">
    <property type="protein sequence ID" value="WAT01806.1"/>
    <property type="molecule type" value="Genomic_DNA"/>
</dbReference>
<sequence length="192" mass="22635">MKINVIGTSGSGKSTFARALAQELSLPYIEMDALFWKAHWTQSTDAEFLEKLERALVEPSWVLDGNYKRSTPVKWRSIDMVIWIDYSFPRTLYQAVKRALARIWTKKELWAGTGNRETFRQSFFSRESIILWTLKTYYKNRQSYQAMMASPLKNRIRFVRLRSPREAEKFIATLNRQPLETKKPDMTSGLFY</sequence>
<dbReference type="InterPro" id="IPR052922">
    <property type="entry name" value="Cytidylate_Kinase-2"/>
</dbReference>
<dbReference type="Gene3D" id="3.40.50.300">
    <property type="entry name" value="P-loop containing nucleotide triphosphate hydrolases"/>
    <property type="match status" value="1"/>
</dbReference>
<dbReference type="SUPFAM" id="SSF52540">
    <property type="entry name" value="P-loop containing nucleoside triphosphate hydrolases"/>
    <property type="match status" value="1"/>
</dbReference>
<evidence type="ECO:0000313" key="1">
    <source>
        <dbReference type="EMBL" id="WAT01806.1"/>
    </source>
</evidence>
<accession>A0ABY7HQY0</accession>
<protein>
    <submittedName>
        <fullName evidence="1">AAA family ATPase</fullName>
    </submittedName>
</protein>
<proteinExistence type="predicted"/>
<name>A0ABY7HQY0_9GAMM</name>
<organism evidence="1 2">
    <name type="scientific">Rouxiella chamberiensis</name>
    <dbReference type="NCBI Taxonomy" id="1513468"/>
    <lineage>
        <taxon>Bacteria</taxon>
        <taxon>Pseudomonadati</taxon>
        <taxon>Pseudomonadota</taxon>
        <taxon>Gammaproteobacteria</taxon>
        <taxon>Enterobacterales</taxon>
        <taxon>Yersiniaceae</taxon>
        <taxon>Rouxiella</taxon>
    </lineage>
</organism>